<evidence type="ECO:0000256" key="5">
    <source>
        <dbReference type="SAM" id="MobiDB-lite"/>
    </source>
</evidence>
<comment type="subcellular location">
    <subcellularLocation>
        <location evidence="1">Membrane</location>
        <topology evidence="1">Multi-pass membrane protein</topology>
    </subcellularLocation>
</comment>
<dbReference type="SUPFAM" id="SSF103473">
    <property type="entry name" value="MFS general substrate transporter"/>
    <property type="match status" value="1"/>
</dbReference>
<feature type="transmembrane region" description="Helical" evidence="6">
    <location>
        <begin position="312"/>
        <end position="335"/>
    </location>
</feature>
<evidence type="ECO:0000313" key="8">
    <source>
        <dbReference type="Proteomes" id="UP000030669"/>
    </source>
</evidence>
<organism evidence="7 8">
    <name type="scientific">Gloeophyllum trabeum (strain ATCC 11539 / FP-39264 / Madison 617)</name>
    <name type="common">Brown rot fungus</name>
    <dbReference type="NCBI Taxonomy" id="670483"/>
    <lineage>
        <taxon>Eukaryota</taxon>
        <taxon>Fungi</taxon>
        <taxon>Dikarya</taxon>
        <taxon>Basidiomycota</taxon>
        <taxon>Agaricomycotina</taxon>
        <taxon>Agaricomycetes</taxon>
        <taxon>Gloeophyllales</taxon>
        <taxon>Gloeophyllaceae</taxon>
        <taxon>Gloeophyllum</taxon>
    </lineage>
</organism>
<keyword evidence="8" id="KW-1185">Reference proteome</keyword>
<dbReference type="HOGENOM" id="CLU_017517_1_0_1"/>
<dbReference type="Proteomes" id="UP000030669">
    <property type="component" value="Unassembled WGS sequence"/>
</dbReference>
<feature type="transmembrane region" description="Helical" evidence="6">
    <location>
        <begin position="243"/>
        <end position="266"/>
    </location>
</feature>
<dbReference type="eggNOG" id="KOG2816">
    <property type="taxonomic scope" value="Eukaryota"/>
</dbReference>
<feature type="transmembrane region" description="Helical" evidence="6">
    <location>
        <begin position="341"/>
        <end position="363"/>
    </location>
</feature>
<dbReference type="InterPro" id="IPR036259">
    <property type="entry name" value="MFS_trans_sf"/>
</dbReference>
<dbReference type="GeneID" id="19308282"/>
<protein>
    <submittedName>
        <fullName evidence="7">MFS general substrate transporter</fullName>
    </submittedName>
</protein>
<feature type="compositionally biased region" description="Low complexity" evidence="5">
    <location>
        <begin position="1"/>
        <end position="13"/>
    </location>
</feature>
<feature type="region of interest" description="Disordered" evidence="5">
    <location>
        <begin position="56"/>
        <end position="78"/>
    </location>
</feature>
<evidence type="ECO:0000256" key="2">
    <source>
        <dbReference type="ARBA" id="ARBA00022692"/>
    </source>
</evidence>
<feature type="transmembrane region" description="Helical" evidence="6">
    <location>
        <begin position="450"/>
        <end position="474"/>
    </location>
</feature>
<name>S7QGI5_GLOTA</name>
<feature type="transmembrane region" description="Helical" evidence="6">
    <location>
        <begin position="610"/>
        <end position="629"/>
    </location>
</feature>
<keyword evidence="4 6" id="KW-0472">Membrane</keyword>
<accession>S7QGI5</accession>
<dbReference type="Pfam" id="PF07690">
    <property type="entry name" value="MFS_1"/>
    <property type="match status" value="1"/>
</dbReference>
<dbReference type="AlphaFoldDB" id="S7QGI5"/>
<gene>
    <name evidence="7" type="ORF">GLOTRDRAFT_72579</name>
</gene>
<dbReference type="GO" id="GO:0022857">
    <property type="term" value="F:transmembrane transporter activity"/>
    <property type="evidence" value="ECO:0007669"/>
    <property type="project" value="InterPro"/>
</dbReference>
<dbReference type="InterPro" id="IPR011701">
    <property type="entry name" value="MFS"/>
</dbReference>
<evidence type="ECO:0000313" key="7">
    <source>
        <dbReference type="EMBL" id="EPQ58298.1"/>
    </source>
</evidence>
<dbReference type="OrthoDB" id="3026777at2759"/>
<dbReference type="GO" id="GO:0016020">
    <property type="term" value="C:membrane"/>
    <property type="evidence" value="ECO:0007669"/>
    <property type="project" value="UniProtKB-SubCell"/>
</dbReference>
<sequence>MSSRRPTPSRLRPGIGSRNASRVSATYLPDGPADLILPDGPVGEHTAELLHEFIHPHRHEGEDTLVEDDDAGDDDEEREIDAEWEARKALPWWRTPSPYWFLAMIPFSSLTMSAIMAPKIEIMTRIACRTHKPEYTSHTPADAGGVYMPSAVYVPSPDLGSFSPSLNATVPSIGTDGGMEVSIMYTPAERELYKKEQSLCAKDPVVQAAVAKLNTVILASTGILGFISTAWWGALSDRHGRVFVLRFTVLGLLIQLSNFIFVAHYSQYIPGGYWFLVVSAVIEGALGGITTAAAATHAYIADCTPPASRSRLFSLQLGLLFTGTAIGPTLGGLVVRFTQDLLSLFYIALAIDSAYAFMVWCVVPESLTAPEMRRARANHVGDDARRGVLGVFSPLAVFVPAKRGRGKGRDWSLTLVAAAFGLVILNFGGITYKFQYAASQFGWGSEALGYWLSLVGASRAFHLTILLPLIIHLFKPKPPPIQLPTSPSEPLSPGSSTAPPPLAPKAPASPSFDLLLARGSLLVDVLAYTLMPLAPTGGAFTLAAVLGSLGGGFGPAAQSLALELYARQGGRETGRLFGAWSVVQVLASQVLGPAVYGVTYVRTVRTVPQAIFFLSAGGVALSFLLLALIRLPKEDGGGDVEEAEGRRSLGREETLVGDVGEDRGRKAKAKSVVGESEEEV</sequence>
<dbReference type="RefSeq" id="XP_007863519.1">
    <property type="nucleotide sequence ID" value="XM_007865328.1"/>
</dbReference>
<evidence type="ECO:0000256" key="4">
    <source>
        <dbReference type="ARBA" id="ARBA00023136"/>
    </source>
</evidence>
<feature type="region of interest" description="Disordered" evidence="5">
    <location>
        <begin position="482"/>
        <end position="504"/>
    </location>
</feature>
<dbReference type="Gene3D" id="1.20.1250.20">
    <property type="entry name" value="MFS general substrate transporter like domains"/>
    <property type="match status" value="2"/>
</dbReference>
<feature type="region of interest" description="Disordered" evidence="5">
    <location>
        <begin position="636"/>
        <end position="680"/>
    </location>
</feature>
<feature type="transmembrane region" description="Helical" evidence="6">
    <location>
        <begin position="411"/>
        <end position="430"/>
    </location>
</feature>
<dbReference type="PANTHER" id="PTHR23507:SF1">
    <property type="entry name" value="FI18259P1-RELATED"/>
    <property type="match status" value="1"/>
</dbReference>
<evidence type="ECO:0000256" key="3">
    <source>
        <dbReference type="ARBA" id="ARBA00022989"/>
    </source>
</evidence>
<feature type="region of interest" description="Disordered" evidence="5">
    <location>
        <begin position="1"/>
        <end position="26"/>
    </location>
</feature>
<evidence type="ECO:0000256" key="6">
    <source>
        <dbReference type="SAM" id="Phobius"/>
    </source>
</evidence>
<dbReference type="EMBL" id="KB469298">
    <property type="protein sequence ID" value="EPQ58298.1"/>
    <property type="molecule type" value="Genomic_DNA"/>
</dbReference>
<evidence type="ECO:0000256" key="1">
    <source>
        <dbReference type="ARBA" id="ARBA00004141"/>
    </source>
</evidence>
<proteinExistence type="predicted"/>
<feature type="compositionally biased region" description="Acidic residues" evidence="5">
    <location>
        <begin position="63"/>
        <end position="78"/>
    </location>
</feature>
<dbReference type="OMA" id="TFALICH"/>
<keyword evidence="3 6" id="KW-1133">Transmembrane helix</keyword>
<feature type="transmembrane region" description="Helical" evidence="6">
    <location>
        <begin position="272"/>
        <end position="300"/>
    </location>
</feature>
<feature type="transmembrane region" description="Helical" evidence="6">
    <location>
        <begin position="577"/>
        <end position="598"/>
    </location>
</feature>
<reference evidence="7 8" key="1">
    <citation type="journal article" date="2012" name="Science">
        <title>The Paleozoic origin of enzymatic lignin decomposition reconstructed from 31 fungal genomes.</title>
        <authorList>
            <person name="Floudas D."/>
            <person name="Binder M."/>
            <person name="Riley R."/>
            <person name="Barry K."/>
            <person name="Blanchette R.A."/>
            <person name="Henrissat B."/>
            <person name="Martinez A.T."/>
            <person name="Otillar R."/>
            <person name="Spatafora J.W."/>
            <person name="Yadav J.S."/>
            <person name="Aerts A."/>
            <person name="Benoit I."/>
            <person name="Boyd A."/>
            <person name="Carlson A."/>
            <person name="Copeland A."/>
            <person name="Coutinho P.M."/>
            <person name="de Vries R.P."/>
            <person name="Ferreira P."/>
            <person name="Findley K."/>
            <person name="Foster B."/>
            <person name="Gaskell J."/>
            <person name="Glotzer D."/>
            <person name="Gorecki P."/>
            <person name="Heitman J."/>
            <person name="Hesse C."/>
            <person name="Hori C."/>
            <person name="Igarashi K."/>
            <person name="Jurgens J.A."/>
            <person name="Kallen N."/>
            <person name="Kersten P."/>
            <person name="Kohler A."/>
            <person name="Kuees U."/>
            <person name="Kumar T.K.A."/>
            <person name="Kuo A."/>
            <person name="LaButti K."/>
            <person name="Larrondo L.F."/>
            <person name="Lindquist E."/>
            <person name="Ling A."/>
            <person name="Lombard V."/>
            <person name="Lucas S."/>
            <person name="Lundell T."/>
            <person name="Martin R."/>
            <person name="McLaughlin D.J."/>
            <person name="Morgenstern I."/>
            <person name="Morin E."/>
            <person name="Murat C."/>
            <person name="Nagy L.G."/>
            <person name="Nolan M."/>
            <person name="Ohm R.A."/>
            <person name="Patyshakuliyeva A."/>
            <person name="Rokas A."/>
            <person name="Ruiz-Duenas F.J."/>
            <person name="Sabat G."/>
            <person name="Salamov A."/>
            <person name="Samejima M."/>
            <person name="Schmutz J."/>
            <person name="Slot J.C."/>
            <person name="St John F."/>
            <person name="Stenlid J."/>
            <person name="Sun H."/>
            <person name="Sun S."/>
            <person name="Syed K."/>
            <person name="Tsang A."/>
            <person name="Wiebenga A."/>
            <person name="Young D."/>
            <person name="Pisabarro A."/>
            <person name="Eastwood D.C."/>
            <person name="Martin F."/>
            <person name="Cullen D."/>
            <person name="Grigoriev I.V."/>
            <person name="Hibbett D.S."/>
        </authorList>
    </citation>
    <scope>NUCLEOTIDE SEQUENCE [LARGE SCALE GENOMIC DNA]</scope>
    <source>
        <strain evidence="7 8">ATCC 11539</strain>
    </source>
</reference>
<keyword evidence="2 6" id="KW-0812">Transmembrane</keyword>
<feature type="compositionally biased region" description="Basic and acidic residues" evidence="5">
    <location>
        <begin position="643"/>
        <end position="664"/>
    </location>
</feature>
<dbReference type="PANTHER" id="PTHR23507">
    <property type="entry name" value="ZGC:174356"/>
    <property type="match status" value="1"/>
</dbReference>
<dbReference type="KEGG" id="gtr:GLOTRDRAFT_72579"/>